<gene>
    <name evidence="1" type="ORF">D0Y65_039117</name>
</gene>
<comment type="caution">
    <text evidence="1">The sequence shown here is derived from an EMBL/GenBank/DDBJ whole genome shotgun (WGS) entry which is preliminary data.</text>
</comment>
<protein>
    <submittedName>
        <fullName evidence="1">Uncharacterized protein</fullName>
    </submittedName>
</protein>
<organism evidence="1 2">
    <name type="scientific">Glycine soja</name>
    <name type="common">Wild soybean</name>
    <dbReference type="NCBI Taxonomy" id="3848"/>
    <lineage>
        <taxon>Eukaryota</taxon>
        <taxon>Viridiplantae</taxon>
        <taxon>Streptophyta</taxon>
        <taxon>Embryophyta</taxon>
        <taxon>Tracheophyta</taxon>
        <taxon>Spermatophyta</taxon>
        <taxon>Magnoliopsida</taxon>
        <taxon>eudicotyledons</taxon>
        <taxon>Gunneridae</taxon>
        <taxon>Pentapetalae</taxon>
        <taxon>rosids</taxon>
        <taxon>fabids</taxon>
        <taxon>Fabales</taxon>
        <taxon>Fabaceae</taxon>
        <taxon>Papilionoideae</taxon>
        <taxon>50 kb inversion clade</taxon>
        <taxon>NPAAA clade</taxon>
        <taxon>indigoferoid/millettioid clade</taxon>
        <taxon>Phaseoleae</taxon>
        <taxon>Glycine</taxon>
        <taxon>Glycine subgen. Soja</taxon>
    </lineage>
</organism>
<dbReference type="EMBL" id="QZWG01000014">
    <property type="protein sequence ID" value="RZB69630.1"/>
    <property type="molecule type" value="Genomic_DNA"/>
</dbReference>
<keyword evidence="2" id="KW-1185">Reference proteome</keyword>
<name>A0A445H7H0_GLYSO</name>
<evidence type="ECO:0000313" key="1">
    <source>
        <dbReference type="EMBL" id="RZB69630.1"/>
    </source>
</evidence>
<evidence type="ECO:0000313" key="2">
    <source>
        <dbReference type="Proteomes" id="UP000289340"/>
    </source>
</evidence>
<proteinExistence type="predicted"/>
<dbReference type="AlphaFoldDB" id="A0A445H7H0"/>
<sequence>MSHGKGLRHLDRMNKMEEKRMLEKQLHQNTTKSRKLKHTRQWRVCMKIRVARDSHDYTLCCHDLFFFFCVEAVHRQDNKGQRV</sequence>
<accession>A0A445H7H0</accession>
<reference evidence="1 2" key="1">
    <citation type="submission" date="2018-09" db="EMBL/GenBank/DDBJ databases">
        <title>A high-quality reference genome of wild soybean provides a powerful tool to mine soybean genomes.</title>
        <authorList>
            <person name="Xie M."/>
            <person name="Chung C.Y.L."/>
            <person name="Li M.-W."/>
            <person name="Wong F.-L."/>
            <person name="Chan T.-F."/>
            <person name="Lam H.-M."/>
        </authorList>
    </citation>
    <scope>NUCLEOTIDE SEQUENCE [LARGE SCALE GENOMIC DNA]</scope>
    <source>
        <strain evidence="2">cv. W05</strain>
        <tissue evidence="1">Hypocotyl of etiolated seedlings</tissue>
    </source>
</reference>
<dbReference type="Proteomes" id="UP000289340">
    <property type="component" value="Chromosome 14"/>
</dbReference>